<feature type="transmembrane region" description="Helical" evidence="1">
    <location>
        <begin position="144"/>
        <end position="161"/>
    </location>
</feature>
<protein>
    <submittedName>
        <fullName evidence="2">Uncharacterized protein</fullName>
    </submittedName>
</protein>
<feature type="transmembrane region" description="Helical" evidence="1">
    <location>
        <begin position="43"/>
        <end position="63"/>
    </location>
</feature>
<evidence type="ECO:0000313" key="3">
    <source>
        <dbReference type="Proteomes" id="UP001057025"/>
    </source>
</evidence>
<keyword evidence="3" id="KW-1185">Reference proteome</keyword>
<keyword evidence="1" id="KW-0472">Membrane</keyword>
<accession>A0ABY5BQD0</accession>
<proteinExistence type="predicted"/>
<feature type="transmembrane region" description="Helical" evidence="1">
    <location>
        <begin position="167"/>
        <end position="185"/>
    </location>
</feature>
<dbReference type="EMBL" id="CP097118">
    <property type="protein sequence ID" value="USS87324.1"/>
    <property type="molecule type" value="Genomic_DNA"/>
</dbReference>
<name>A0ABY5BQD0_9LACO</name>
<feature type="transmembrane region" description="Helical" evidence="1">
    <location>
        <begin position="214"/>
        <end position="230"/>
    </location>
</feature>
<keyword evidence="1" id="KW-1133">Transmembrane helix</keyword>
<dbReference type="RefSeq" id="WP_252796622.1">
    <property type="nucleotide sequence ID" value="NZ_CP097118.1"/>
</dbReference>
<reference evidence="2" key="1">
    <citation type="submission" date="2022-05" db="EMBL/GenBank/DDBJ databases">
        <authorList>
            <person name="Oliphant S.A."/>
            <person name="Watson-Haigh N.S."/>
            <person name="Sumby K.M."/>
            <person name="Gardner J.M."/>
            <person name="Jiranek V."/>
        </authorList>
    </citation>
    <scope>NUCLEOTIDE SEQUENCE</scope>
    <source>
        <strain evidence="2">KI11_C11</strain>
    </source>
</reference>
<dbReference type="Proteomes" id="UP001057025">
    <property type="component" value="Chromosome"/>
</dbReference>
<feature type="transmembrane region" description="Helical" evidence="1">
    <location>
        <begin position="112"/>
        <end position="132"/>
    </location>
</feature>
<keyword evidence="1" id="KW-0812">Transmembrane</keyword>
<evidence type="ECO:0000313" key="2">
    <source>
        <dbReference type="EMBL" id="USS87324.1"/>
    </source>
</evidence>
<evidence type="ECO:0000256" key="1">
    <source>
        <dbReference type="SAM" id="Phobius"/>
    </source>
</evidence>
<gene>
    <name evidence="2" type="ORF">M3M39_04165</name>
</gene>
<feature type="transmembrane region" description="Helical" evidence="1">
    <location>
        <begin position="75"/>
        <end position="100"/>
    </location>
</feature>
<sequence>MKKSNTVVRSTLKISTGIGYLIATLLIWNLAANSPRLRFGTKTGLIFIAIEVSWALGTLVLLTREDVRLTILFNALPVGLAFLDQLPLIISAATLFYGIVNVCLRVPRLGLIHFYGLICFSLANAVIPVATLNFLTSQYLERSTLLNIGILFTLYVLFYTLRFTPELATIFTLIFIILFAGLILANFPLEKDILLIAIVLLSLGSQIFMRQERFRWCFLTFVLVALLAFYH</sequence>
<feature type="transmembrane region" description="Helical" evidence="1">
    <location>
        <begin position="12"/>
        <end position="31"/>
    </location>
</feature>
<feature type="transmembrane region" description="Helical" evidence="1">
    <location>
        <begin position="192"/>
        <end position="208"/>
    </location>
</feature>
<organism evidence="2 3">
    <name type="scientific">Fructilactobacillus hinvesii</name>
    <dbReference type="NCBI Taxonomy" id="2940300"/>
    <lineage>
        <taxon>Bacteria</taxon>
        <taxon>Bacillati</taxon>
        <taxon>Bacillota</taxon>
        <taxon>Bacilli</taxon>
        <taxon>Lactobacillales</taxon>
        <taxon>Lactobacillaceae</taxon>
        <taxon>Fructilactobacillus</taxon>
    </lineage>
</organism>